<comment type="subcellular location">
    <subcellularLocation>
        <location evidence="1">Membrane</location>
        <topology evidence="1">Multi-pass membrane protein</topology>
    </subcellularLocation>
</comment>
<feature type="transmembrane region" description="Helical" evidence="8">
    <location>
        <begin position="41"/>
        <end position="58"/>
    </location>
</feature>
<dbReference type="GO" id="GO:0008374">
    <property type="term" value="F:O-acyltransferase activity"/>
    <property type="evidence" value="ECO:0007669"/>
    <property type="project" value="InterPro"/>
</dbReference>
<keyword evidence="6 8" id="KW-0472">Membrane</keyword>
<reference evidence="10" key="1">
    <citation type="submission" date="2021-02" db="EMBL/GenBank/DDBJ databases">
        <title>Genome sequence Cadophora malorum strain M34.</title>
        <authorList>
            <person name="Stefanovic E."/>
            <person name="Vu D."/>
            <person name="Scully C."/>
            <person name="Dijksterhuis J."/>
            <person name="Roader J."/>
            <person name="Houbraken J."/>
        </authorList>
    </citation>
    <scope>NUCLEOTIDE SEQUENCE</scope>
    <source>
        <strain evidence="10">M34</strain>
    </source>
</reference>
<protein>
    <recommendedName>
        <fullName evidence="9">Wax synthase domain-containing protein</fullName>
    </recommendedName>
</protein>
<dbReference type="GO" id="GO:0016020">
    <property type="term" value="C:membrane"/>
    <property type="evidence" value="ECO:0007669"/>
    <property type="project" value="UniProtKB-SubCell"/>
</dbReference>
<evidence type="ECO:0000256" key="2">
    <source>
        <dbReference type="ARBA" id="ARBA00007282"/>
    </source>
</evidence>
<evidence type="ECO:0000256" key="1">
    <source>
        <dbReference type="ARBA" id="ARBA00004141"/>
    </source>
</evidence>
<feature type="domain" description="Wax synthase" evidence="9">
    <location>
        <begin position="357"/>
        <end position="446"/>
    </location>
</feature>
<feature type="transmembrane region" description="Helical" evidence="8">
    <location>
        <begin position="94"/>
        <end position="116"/>
    </location>
</feature>
<keyword evidence="5 8" id="KW-1133">Transmembrane helix</keyword>
<comment type="similarity">
    <text evidence="2">Belongs to the wax synthase family.</text>
</comment>
<feature type="transmembrane region" description="Helical" evidence="8">
    <location>
        <begin position="318"/>
        <end position="343"/>
    </location>
</feature>
<feature type="transmembrane region" description="Helical" evidence="8">
    <location>
        <begin position="442"/>
        <end position="463"/>
    </location>
</feature>
<evidence type="ECO:0000256" key="8">
    <source>
        <dbReference type="SAM" id="Phobius"/>
    </source>
</evidence>
<dbReference type="EMBL" id="JAFJYH010000376">
    <property type="protein sequence ID" value="KAG4412474.1"/>
    <property type="molecule type" value="Genomic_DNA"/>
</dbReference>
<comment type="caution">
    <text evidence="10">The sequence shown here is derived from an EMBL/GenBank/DDBJ whole genome shotgun (WGS) entry which is preliminary data.</text>
</comment>
<evidence type="ECO:0000256" key="5">
    <source>
        <dbReference type="ARBA" id="ARBA00022989"/>
    </source>
</evidence>
<name>A0A8H7SZL5_9HELO</name>
<organism evidence="10 11">
    <name type="scientific">Cadophora malorum</name>
    <dbReference type="NCBI Taxonomy" id="108018"/>
    <lineage>
        <taxon>Eukaryota</taxon>
        <taxon>Fungi</taxon>
        <taxon>Dikarya</taxon>
        <taxon>Ascomycota</taxon>
        <taxon>Pezizomycotina</taxon>
        <taxon>Leotiomycetes</taxon>
        <taxon>Helotiales</taxon>
        <taxon>Ploettnerulaceae</taxon>
        <taxon>Cadophora</taxon>
    </lineage>
</organism>
<evidence type="ECO:0000259" key="9">
    <source>
        <dbReference type="Pfam" id="PF13813"/>
    </source>
</evidence>
<dbReference type="Pfam" id="PF13813">
    <property type="entry name" value="MBOAT_2"/>
    <property type="match status" value="1"/>
</dbReference>
<feature type="non-terminal residue" evidence="10">
    <location>
        <position position="509"/>
    </location>
</feature>
<sequence length="509" mass="57112">MEKHFPYLSSTGPPPSHHIVTSTYRAAFDVLVKEGKLRPLVLPYHLYGCILLLLYLCIPHTQSPLIYAARWPVLAVILAFQWKTLWEATSMSMATGYAAGLVAAWGAIWSVTWLVLCRPQFDAKRVERRRVRSGSEAVRESGGHSNGGTMQGNGKATGYTNGSADLKHRGKEDRDTKGRLENETGKWEYYWQPYPSNFLDRFKWTSDLLINFRGPGWNWAIPPLPPLPPFILSQLDLEVTSRSISGTSSVGIQRYDTRRQLGRAILPKFIAGYLLLDILKVLMMKDPYYTFGPTTYALPPHLFPFSSSPLTLRFIRQAISSIAIITSLEMTFLLLPLTVPLLFNPSLFGLRAEPYYWASTWGSFSNILSKGLNGLWGGWWHQIFRSVFAAPSNYLINNGHVKAGSPTAKILALVFAFGISGILHAAGSISQFPPTHPSHAPIFFMLQALGIVLQMSVCSLLHPLIKTLPRSVRQAGNFAFVFAWLFYTGWWLTDDFARGGIWLYEPIPI</sequence>
<dbReference type="InterPro" id="IPR032805">
    <property type="entry name" value="Wax_synthase_dom"/>
</dbReference>
<dbReference type="GO" id="GO:0006629">
    <property type="term" value="P:lipid metabolic process"/>
    <property type="evidence" value="ECO:0007669"/>
    <property type="project" value="InterPro"/>
</dbReference>
<feature type="transmembrane region" description="Helical" evidence="8">
    <location>
        <begin position="410"/>
        <end position="430"/>
    </location>
</feature>
<dbReference type="AlphaFoldDB" id="A0A8H7SZL5"/>
<evidence type="ECO:0000313" key="11">
    <source>
        <dbReference type="Proteomes" id="UP000664132"/>
    </source>
</evidence>
<gene>
    <name evidence="10" type="ORF">IFR04_014405</name>
</gene>
<accession>A0A8H7SZL5</accession>
<evidence type="ECO:0000313" key="10">
    <source>
        <dbReference type="EMBL" id="KAG4412474.1"/>
    </source>
</evidence>
<feature type="region of interest" description="Disordered" evidence="7">
    <location>
        <begin position="132"/>
        <end position="177"/>
    </location>
</feature>
<feature type="compositionally biased region" description="Basic and acidic residues" evidence="7">
    <location>
        <begin position="165"/>
        <end position="177"/>
    </location>
</feature>
<proteinExistence type="inferred from homology"/>
<dbReference type="OrthoDB" id="2796277at2759"/>
<dbReference type="PANTHER" id="PTHR31595">
    <property type="entry name" value="LONG-CHAIN-ALCOHOL O-FATTY-ACYLTRANSFERASE 3-RELATED"/>
    <property type="match status" value="1"/>
</dbReference>
<keyword evidence="4 8" id="KW-0812">Transmembrane</keyword>
<evidence type="ECO:0000256" key="7">
    <source>
        <dbReference type="SAM" id="MobiDB-lite"/>
    </source>
</evidence>
<keyword evidence="3" id="KW-0808">Transferase</keyword>
<evidence type="ECO:0000256" key="4">
    <source>
        <dbReference type="ARBA" id="ARBA00022692"/>
    </source>
</evidence>
<dbReference type="InterPro" id="IPR044851">
    <property type="entry name" value="Wax_synthase"/>
</dbReference>
<dbReference type="PANTHER" id="PTHR31595:SF67">
    <property type="entry name" value="WAX SYNTHASE DOMAIN-CONTAINING PROTEIN"/>
    <property type="match status" value="1"/>
</dbReference>
<keyword evidence="11" id="KW-1185">Reference proteome</keyword>
<feature type="transmembrane region" description="Helical" evidence="8">
    <location>
        <begin position="65"/>
        <end position="82"/>
    </location>
</feature>
<dbReference type="Proteomes" id="UP000664132">
    <property type="component" value="Unassembled WGS sequence"/>
</dbReference>
<evidence type="ECO:0000256" key="6">
    <source>
        <dbReference type="ARBA" id="ARBA00023136"/>
    </source>
</evidence>
<feature type="compositionally biased region" description="Polar residues" evidence="7">
    <location>
        <begin position="152"/>
        <end position="163"/>
    </location>
</feature>
<evidence type="ECO:0000256" key="3">
    <source>
        <dbReference type="ARBA" id="ARBA00022679"/>
    </source>
</evidence>
<feature type="transmembrane region" description="Helical" evidence="8">
    <location>
        <begin position="475"/>
        <end position="493"/>
    </location>
</feature>